<dbReference type="Proteomes" id="UP000034883">
    <property type="component" value="Chromosome"/>
</dbReference>
<evidence type="ECO:0000313" key="2">
    <source>
        <dbReference type="EMBL" id="AKF07038.1"/>
    </source>
</evidence>
<dbReference type="EMBL" id="CP011125">
    <property type="protein sequence ID" value="AKF07038.1"/>
    <property type="molecule type" value="Genomic_DNA"/>
</dbReference>
<protein>
    <submittedName>
        <fullName evidence="2">Uncharacterized protein</fullName>
    </submittedName>
</protein>
<feature type="region of interest" description="Disordered" evidence="1">
    <location>
        <begin position="1"/>
        <end position="37"/>
    </location>
</feature>
<gene>
    <name evidence="2" type="ORF">DB32_004187</name>
</gene>
<proteinExistence type="predicted"/>
<dbReference type="KEGG" id="samy:DB32_004187"/>
<organism evidence="2 3">
    <name type="scientific">Sandaracinus amylolyticus</name>
    <dbReference type="NCBI Taxonomy" id="927083"/>
    <lineage>
        <taxon>Bacteria</taxon>
        <taxon>Pseudomonadati</taxon>
        <taxon>Myxococcota</taxon>
        <taxon>Polyangia</taxon>
        <taxon>Polyangiales</taxon>
        <taxon>Sandaracinaceae</taxon>
        <taxon>Sandaracinus</taxon>
    </lineage>
</organism>
<sequence>MVATETARPAHRSVESARIGPRSASGSCARVLDDAPA</sequence>
<reference evidence="2 3" key="1">
    <citation type="submission" date="2015-03" db="EMBL/GenBank/DDBJ databases">
        <title>Genome assembly of Sandaracinus amylolyticus DSM 53668.</title>
        <authorList>
            <person name="Sharma G."/>
            <person name="Subramanian S."/>
        </authorList>
    </citation>
    <scope>NUCLEOTIDE SEQUENCE [LARGE SCALE GENOMIC DNA]</scope>
    <source>
        <strain evidence="2 3">DSM 53668</strain>
    </source>
</reference>
<dbReference type="AlphaFoldDB" id="A0A0F6YIR2"/>
<keyword evidence="3" id="KW-1185">Reference proteome</keyword>
<accession>A0A0F6YIR2</accession>
<name>A0A0F6YIR2_9BACT</name>
<evidence type="ECO:0000313" key="3">
    <source>
        <dbReference type="Proteomes" id="UP000034883"/>
    </source>
</evidence>
<evidence type="ECO:0000256" key="1">
    <source>
        <dbReference type="SAM" id="MobiDB-lite"/>
    </source>
</evidence>